<protein>
    <recommendedName>
        <fullName evidence="4">Emopamil-binding protein</fullName>
    </recommendedName>
</protein>
<keyword evidence="1" id="KW-0812">Transmembrane</keyword>
<sequence length="219" mass="24899">MVTTRRIPASSTSSTTTKQRWTHTLQTPILLWLCLSLPLVAWDTGYILFRPLSMPGGSLHFLWKPYALYGKIDHLYGIKAWEAHNGWTTTQGCFNACETGAYLWYLFLMYSYGRAGDGKCVDGKKERDGTITVEGKVAAVAVLLGYSTSFMTFFKTVVYWGIEILSGFDNIGHNDFFRLVFLWIVPNGAWLVFPAYMMYTFGKEILQGLEAATKMDKYR</sequence>
<accession>A0A6A7BT49</accession>
<dbReference type="Proteomes" id="UP000799421">
    <property type="component" value="Unassembled WGS sequence"/>
</dbReference>
<reference evidence="2" key="1">
    <citation type="journal article" date="2020" name="Stud. Mycol.">
        <title>101 Dothideomycetes genomes: a test case for predicting lifestyles and emergence of pathogens.</title>
        <authorList>
            <person name="Haridas S."/>
            <person name="Albert R."/>
            <person name="Binder M."/>
            <person name="Bloem J."/>
            <person name="Labutti K."/>
            <person name="Salamov A."/>
            <person name="Andreopoulos B."/>
            <person name="Baker S."/>
            <person name="Barry K."/>
            <person name="Bills G."/>
            <person name="Bluhm B."/>
            <person name="Cannon C."/>
            <person name="Castanera R."/>
            <person name="Culley D."/>
            <person name="Daum C."/>
            <person name="Ezra D."/>
            <person name="Gonzalez J."/>
            <person name="Henrissat B."/>
            <person name="Kuo A."/>
            <person name="Liang C."/>
            <person name="Lipzen A."/>
            <person name="Lutzoni F."/>
            <person name="Magnuson J."/>
            <person name="Mondo S."/>
            <person name="Nolan M."/>
            <person name="Ohm R."/>
            <person name="Pangilinan J."/>
            <person name="Park H.-J."/>
            <person name="Ramirez L."/>
            <person name="Alfaro M."/>
            <person name="Sun H."/>
            <person name="Tritt A."/>
            <person name="Yoshinaga Y."/>
            <person name="Zwiers L.-H."/>
            <person name="Turgeon B."/>
            <person name="Goodwin S."/>
            <person name="Spatafora J."/>
            <person name="Crous P."/>
            <person name="Grigoriev I."/>
        </authorList>
    </citation>
    <scope>NUCLEOTIDE SEQUENCE</scope>
    <source>
        <strain evidence="2">CBS 480.64</strain>
    </source>
</reference>
<dbReference type="OrthoDB" id="60858at2759"/>
<keyword evidence="1" id="KW-0472">Membrane</keyword>
<proteinExistence type="predicted"/>
<dbReference type="PANTHER" id="PTHR37919">
    <property type="entry name" value="PROTEIN CBG05606"/>
    <property type="match status" value="1"/>
</dbReference>
<gene>
    <name evidence="2" type="ORF">K470DRAFT_222426</name>
</gene>
<feature type="transmembrane region" description="Helical" evidence="1">
    <location>
        <begin position="29"/>
        <end position="49"/>
    </location>
</feature>
<evidence type="ECO:0000313" key="3">
    <source>
        <dbReference type="Proteomes" id="UP000799421"/>
    </source>
</evidence>
<evidence type="ECO:0008006" key="4">
    <source>
        <dbReference type="Google" id="ProtNLM"/>
    </source>
</evidence>
<organism evidence="2 3">
    <name type="scientific">Piedraia hortae CBS 480.64</name>
    <dbReference type="NCBI Taxonomy" id="1314780"/>
    <lineage>
        <taxon>Eukaryota</taxon>
        <taxon>Fungi</taxon>
        <taxon>Dikarya</taxon>
        <taxon>Ascomycota</taxon>
        <taxon>Pezizomycotina</taxon>
        <taxon>Dothideomycetes</taxon>
        <taxon>Dothideomycetidae</taxon>
        <taxon>Capnodiales</taxon>
        <taxon>Piedraiaceae</taxon>
        <taxon>Piedraia</taxon>
    </lineage>
</organism>
<keyword evidence="1" id="KW-1133">Transmembrane helix</keyword>
<feature type="transmembrane region" description="Helical" evidence="1">
    <location>
        <begin position="180"/>
        <end position="199"/>
    </location>
</feature>
<dbReference type="EMBL" id="MU006023">
    <property type="protein sequence ID" value="KAF2857909.1"/>
    <property type="molecule type" value="Genomic_DNA"/>
</dbReference>
<feature type="transmembrane region" description="Helical" evidence="1">
    <location>
        <begin position="137"/>
        <end position="160"/>
    </location>
</feature>
<dbReference type="AlphaFoldDB" id="A0A6A7BT49"/>
<keyword evidence="3" id="KW-1185">Reference proteome</keyword>
<evidence type="ECO:0000313" key="2">
    <source>
        <dbReference type="EMBL" id="KAF2857909.1"/>
    </source>
</evidence>
<dbReference type="PANTHER" id="PTHR37919:SF2">
    <property type="entry name" value="EXPERA DOMAIN-CONTAINING PROTEIN"/>
    <property type="match status" value="1"/>
</dbReference>
<evidence type="ECO:0000256" key="1">
    <source>
        <dbReference type="SAM" id="Phobius"/>
    </source>
</evidence>
<name>A0A6A7BT49_9PEZI</name>